<protein>
    <submittedName>
        <fullName evidence="3">Peptidase M22</fullName>
    </submittedName>
</protein>
<dbReference type="InterPro" id="IPR043129">
    <property type="entry name" value="ATPase_NBD"/>
</dbReference>
<dbReference type="RefSeq" id="WP_043744782.1">
    <property type="nucleotide sequence ID" value="NZ_AQQX01000001.1"/>
</dbReference>
<dbReference type="InterPro" id="IPR000905">
    <property type="entry name" value="Gcp-like_dom"/>
</dbReference>
<dbReference type="InterPro" id="IPR022496">
    <property type="entry name" value="T6A_TsaB"/>
</dbReference>
<organism evidence="3 4">
    <name type="scientific">Pseudooceanicola atlanticus</name>
    <dbReference type="NCBI Taxonomy" id="1461694"/>
    <lineage>
        <taxon>Bacteria</taxon>
        <taxon>Pseudomonadati</taxon>
        <taxon>Pseudomonadota</taxon>
        <taxon>Alphaproteobacteria</taxon>
        <taxon>Rhodobacterales</taxon>
        <taxon>Paracoccaceae</taxon>
        <taxon>Pseudooceanicola</taxon>
    </lineage>
</organism>
<evidence type="ECO:0000313" key="4">
    <source>
        <dbReference type="Proteomes" id="UP000030004"/>
    </source>
</evidence>
<feature type="domain" description="Gcp-like" evidence="2">
    <location>
        <begin position="36"/>
        <end position="106"/>
    </location>
</feature>
<evidence type="ECO:0000259" key="2">
    <source>
        <dbReference type="Pfam" id="PF00814"/>
    </source>
</evidence>
<dbReference type="STRING" id="1461694.ATO9_03035"/>
<comment type="caution">
    <text evidence="3">The sequence shown here is derived from an EMBL/GenBank/DDBJ whole genome shotgun (WGS) entry which is preliminary data.</text>
</comment>
<dbReference type="Gene3D" id="3.30.420.40">
    <property type="match status" value="1"/>
</dbReference>
<dbReference type="AlphaFoldDB" id="A0A0A0EK06"/>
<feature type="region of interest" description="Disordered" evidence="1">
    <location>
        <begin position="167"/>
        <end position="192"/>
    </location>
</feature>
<dbReference type="SUPFAM" id="SSF53067">
    <property type="entry name" value="Actin-like ATPase domain"/>
    <property type="match status" value="1"/>
</dbReference>
<dbReference type="PANTHER" id="PTHR11735">
    <property type="entry name" value="TRNA N6-ADENOSINE THREONYLCARBAMOYLTRANSFERASE"/>
    <property type="match status" value="1"/>
</dbReference>
<proteinExistence type="predicted"/>
<dbReference type="EMBL" id="AQQX01000001">
    <property type="protein sequence ID" value="KGM50478.1"/>
    <property type="molecule type" value="Genomic_DNA"/>
</dbReference>
<evidence type="ECO:0000256" key="1">
    <source>
        <dbReference type="SAM" id="MobiDB-lite"/>
    </source>
</evidence>
<keyword evidence="4" id="KW-1185">Reference proteome</keyword>
<dbReference type="GO" id="GO:0002949">
    <property type="term" value="P:tRNA threonylcarbamoyladenosine modification"/>
    <property type="evidence" value="ECO:0007669"/>
    <property type="project" value="InterPro"/>
</dbReference>
<name>A0A0A0EK06_9RHOB</name>
<dbReference type="Pfam" id="PF00814">
    <property type="entry name" value="TsaD"/>
    <property type="match status" value="1"/>
</dbReference>
<dbReference type="GO" id="GO:0005829">
    <property type="term" value="C:cytosol"/>
    <property type="evidence" value="ECO:0007669"/>
    <property type="project" value="TreeGrafter"/>
</dbReference>
<dbReference type="OrthoDB" id="9809995at2"/>
<dbReference type="NCBIfam" id="TIGR03725">
    <property type="entry name" value="T6A_YeaZ"/>
    <property type="match status" value="1"/>
</dbReference>
<accession>A0A0A0EK06</accession>
<gene>
    <name evidence="3" type="ORF">ATO9_03035</name>
</gene>
<dbReference type="PANTHER" id="PTHR11735:SF11">
    <property type="entry name" value="TRNA THREONYLCARBAMOYLADENOSINE BIOSYNTHESIS PROTEIN TSAB"/>
    <property type="match status" value="1"/>
</dbReference>
<sequence length="192" mass="19581">MANDPIILAFDTSAAHVAVAVLRGDAVLASHAEPMARGQAEHLFPMIEQVLDAAGTPLNAVDRIGVGIGPGNFTGIRISVAAARGLALSLDRPAIGVSTFDAIRLEAPDVLAAVPAPRDMAHILRPGTDQAEMVPADTVPDAVLPPEAAQLAIAIARCAAQADPASAPAPAPMYLRPADAAPPRDAPPEIIP</sequence>
<reference evidence="3 4" key="1">
    <citation type="journal article" date="2015" name="Antonie Van Leeuwenhoek">
        <title>Pseudooceanicola atlanticus gen. nov. sp. nov., isolated from surface seawater of the Atlantic Ocean and reclassification of Oceanicola batsensis, Oceanicola marinus, Oceanicola nitratireducens, Oceanicola nanhaiensis, Oceanicola antarcticus and Oceanicola flagellatus, as Pseudooceanicola batsensis comb. nov., Pseudooceanicola marinus comb. nov., Pseudooceanicola nitratireducens comb. nov., Pseudooceanicola nanhaiensis comb. nov., Pseudooceanicola antarcticus comb. nov., and Pseudooceanicola flagellatus comb. nov.</title>
        <authorList>
            <person name="Lai Q."/>
            <person name="Li G."/>
            <person name="Liu X."/>
            <person name="Du Y."/>
            <person name="Sun F."/>
            <person name="Shao Z."/>
        </authorList>
    </citation>
    <scope>NUCLEOTIDE SEQUENCE [LARGE SCALE GENOMIC DNA]</scope>
    <source>
        <strain evidence="3 4">22II-s11g</strain>
    </source>
</reference>
<dbReference type="eggNOG" id="COG1214">
    <property type="taxonomic scope" value="Bacteria"/>
</dbReference>
<evidence type="ECO:0000313" key="3">
    <source>
        <dbReference type="EMBL" id="KGM50478.1"/>
    </source>
</evidence>
<dbReference type="Proteomes" id="UP000030004">
    <property type="component" value="Unassembled WGS sequence"/>
</dbReference>